<proteinExistence type="predicted"/>
<dbReference type="GO" id="GO:0006355">
    <property type="term" value="P:regulation of DNA-templated transcription"/>
    <property type="evidence" value="ECO:0007669"/>
    <property type="project" value="InterPro"/>
</dbReference>
<sequence length="59" mass="6758">MSQIKPVKQKVKRMNLNVPVELHNNFKATTAAQGLNMTDVLMEFIKGYVDKKSPKGRRK</sequence>
<dbReference type="AlphaFoldDB" id="A0AAU7DEM8"/>
<dbReference type="InterPro" id="IPR013321">
    <property type="entry name" value="Arc_rbn_hlx_hlx"/>
</dbReference>
<dbReference type="InterPro" id="IPR015354">
    <property type="entry name" value="DNA_partition_ParG"/>
</dbReference>
<dbReference type="InterPro" id="IPR010985">
    <property type="entry name" value="Ribbon_hlx_hlx"/>
</dbReference>
<organism evidence="1">
    <name type="scientific">Telmatobacter sp. DSM 110680</name>
    <dbReference type="NCBI Taxonomy" id="3036704"/>
    <lineage>
        <taxon>Bacteria</taxon>
        <taxon>Pseudomonadati</taxon>
        <taxon>Acidobacteriota</taxon>
        <taxon>Terriglobia</taxon>
        <taxon>Terriglobales</taxon>
        <taxon>Acidobacteriaceae</taxon>
        <taxon>Telmatobacter</taxon>
    </lineage>
</organism>
<protein>
    <submittedName>
        <fullName evidence="1">Plasmid partition protein ParG</fullName>
    </submittedName>
</protein>
<evidence type="ECO:0000313" key="2">
    <source>
        <dbReference type="EMBL" id="XBH15726.1"/>
    </source>
</evidence>
<name>A0AAU7DEM8_9BACT</name>
<dbReference type="Gene3D" id="1.10.1220.10">
    <property type="entry name" value="Met repressor-like"/>
    <property type="match status" value="1"/>
</dbReference>
<dbReference type="EMBL" id="CP121196">
    <property type="protein sequence ID" value="XBH15708.1"/>
    <property type="molecule type" value="Genomic_DNA"/>
</dbReference>
<dbReference type="Pfam" id="PF09274">
    <property type="entry name" value="ParG"/>
    <property type="match status" value="1"/>
</dbReference>
<dbReference type="SUPFAM" id="SSF47598">
    <property type="entry name" value="Ribbon-helix-helix"/>
    <property type="match status" value="1"/>
</dbReference>
<evidence type="ECO:0000313" key="1">
    <source>
        <dbReference type="EMBL" id="XBH15708.1"/>
    </source>
</evidence>
<dbReference type="EMBL" id="CP121196">
    <property type="protein sequence ID" value="XBH15726.1"/>
    <property type="molecule type" value="Genomic_DNA"/>
</dbReference>
<gene>
    <name evidence="1" type="ORF">P8935_14130</name>
    <name evidence="2" type="ORF">P8935_14220</name>
</gene>
<dbReference type="RefSeq" id="WP_348260942.1">
    <property type="nucleotide sequence ID" value="NZ_CP121196.1"/>
</dbReference>
<accession>A0AAU7DEM8</accession>
<reference evidence="1" key="1">
    <citation type="submission" date="2023-03" db="EMBL/GenBank/DDBJ databases">
        <title>Edaphobacter sp.</title>
        <authorList>
            <person name="Huber K.J."/>
            <person name="Papendorf J."/>
            <person name="Pilke C."/>
            <person name="Bunk B."/>
            <person name="Sproeer C."/>
            <person name="Pester M."/>
        </authorList>
    </citation>
    <scope>NUCLEOTIDE SEQUENCE</scope>
    <source>
        <strain evidence="1">DSM 110680</strain>
    </source>
</reference>